<keyword evidence="7" id="KW-1185">Reference proteome</keyword>
<evidence type="ECO:0000313" key="6">
    <source>
        <dbReference type="EMBL" id="QED26395.1"/>
    </source>
</evidence>
<dbReference type="Proteomes" id="UP000321595">
    <property type="component" value="Chromosome"/>
</dbReference>
<protein>
    <submittedName>
        <fullName evidence="6">CvpA family protein</fullName>
    </submittedName>
</protein>
<evidence type="ECO:0000256" key="2">
    <source>
        <dbReference type="ARBA" id="ARBA00022692"/>
    </source>
</evidence>
<keyword evidence="3 5" id="KW-1133">Transmembrane helix</keyword>
<dbReference type="EMBL" id="CP042467">
    <property type="protein sequence ID" value="QED26395.1"/>
    <property type="molecule type" value="Genomic_DNA"/>
</dbReference>
<dbReference type="AlphaFoldDB" id="A0A5B8XL79"/>
<feature type="transmembrane region" description="Helical" evidence="5">
    <location>
        <begin position="106"/>
        <end position="130"/>
    </location>
</feature>
<evidence type="ECO:0000256" key="4">
    <source>
        <dbReference type="ARBA" id="ARBA00023136"/>
    </source>
</evidence>
<dbReference type="GO" id="GO:0009403">
    <property type="term" value="P:toxin biosynthetic process"/>
    <property type="evidence" value="ECO:0007669"/>
    <property type="project" value="InterPro"/>
</dbReference>
<comment type="subcellular location">
    <subcellularLocation>
        <location evidence="1">Membrane</location>
        <topology evidence="1">Multi-pass membrane protein</topology>
    </subcellularLocation>
</comment>
<dbReference type="Pfam" id="PF02674">
    <property type="entry name" value="Colicin_V"/>
    <property type="match status" value="1"/>
</dbReference>
<dbReference type="KEGG" id="bbae:FRD01_03845"/>
<dbReference type="OrthoDB" id="5502329at2"/>
<organism evidence="6 7">
    <name type="scientific">Microvenator marinus</name>
    <dbReference type="NCBI Taxonomy" id="2600177"/>
    <lineage>
        <taxon>Bacteria</taxon>
        <taxon>Deltaproteobacteria</taxon>
        <taxon>Bradymonadales</taxon>
        <taxon>Microvenatoraceae</taxon>
        <taxon>Microvenator</taxon>
    </lineage>
</organism>
<evidence type="ECO:0000256" key="3">
    <source>
        <dbReference type="ARBA" id="ARBA00022989"/>
    </source>
</evidence>
<gene>
    <name evidence="6" type="ORF">FRD01_03845</name>
</gene>
<accession>A0A5B8XL79</accession>
<keyword evidence="2 5" id="KW-0812">Transmembrane</keyword>
<dbReference type="GO" id="GO:0016020">
    <property type="term" value="C:membrane"/>
    <property type="evidence" value="ECO:0007669"/>
    <property type="project" value="UniProtKB-SubCell"/>
</dbReference>
<dbReference type="RefSeq" id="WP_146957794.1">
    <property type="nucleotide sequence ID" value="NZ_CP042467.1"/>
</dbReference>
<evidence type="ECO:0000256" key="1">
    <source>
        <dbReference type="ARBA" id="ARBA00004141"/>
    </source>
</evidence>
<sequence length="264" mass="29050">MTVDVASALVFLALTYLGWRAGLLSQAIRVGAVFAVMFAGPFVAALIRHAIFGESEVAAPFVEGFCLFLAGILIYAAISLAGWLGIKTMRAASDTLSTTDRVGGALVGTLKAAVIIYLLIFVALFFEAGLKKHDPDDRLRMRDGHTTAFVKAHNVLAPWHLPDLVRVLRMIRVHHWAKESSKLGIIRENPRAADVLRKSTIKPLLADKTLTDAAISDDYITLLADPRIRELMKDKDSLDEIGRVDWEEIEKKVAPEPPKPESKK</sequence>
<reference evidence="6 7" key="1">
    <citation type="submission" date="2019-08" db="EMBL/GenBank/DDBJ databases">
        <authorList>
            <person name="Liang Q."/>
        </authorList>
    </citation>
    <scope>NUCLEOTIDE SEQUENCE [LARGE SCALE GENOMIC DNA]</scope>
    <source>
        <strain evidence="6 7">V1718</strain>
    </source>
</reference>
<keyword evidence="4 5" id="KW-0472">Membrane</keyword>
<proteinExistence type="predicted"/>
<feature type="transmembrane region" description="Helical" evidence="5">
    <location>
        <begin position="30"/>
        <end position="52"/>
    </location>
</feature>
<evidence type="ECO:0000256" key="5">
    <source>
        <dbReference type="SAM" id="Phobius"/>
    </source>
</evidence>
<feature type="transmembrane region" description="Helical" evidence="5">
    <location>
        <begin position="64"/>
        <end position="86"/>
    </location>
</feature>
<evidence type="ECO:0000313" key="7">
    <source>
        <dbReference type="Proteomes" id="UP000321595"/>
    </source>
</evidence>
<name>A0A5B8XL79_9DELT</name>
<dbReference type="InterPro" id="IPR003825">
    <property type="entry name" value="Colicin-V_CvpA"/>
</dbReference>